<gene>
    <name evidence="4" type="ORF">Bathy09g01830</name>
</gene>
<feature type="coiled-coil region" evidence="1">
    <location>
        <begin position="145"/>
        <end position="186"/>
    </location>
</feature>
<protein>
    <submittedName>
        <fullName evidence="4">Uncharacterized protein</fullName>
    </submittedName>
</protein>
<dbReference type="EMBL" id="FO082270">
    <property type="protein sequence ID" value="CCO66549.1"/>
    <property type="molecule type" value="Genomic_DNA"/>
</dbReference>
<feature type="transmembrane region" description="Helical" evidence="3">
    <location>
        <begin position="12"/>
        <end position="33"/>
    </location>
</feature>
<organism evidence="4 5">
    <name type="scientific">Bathycoccus prasinos</name>
    <dbReference type="NCBI Taxonomy" id="41875"/>
    <lineage>
        <taxon>Eukaryota</taxon>
        <taxon>Viridiplantae</taxon>
        <taxon>Chlorophyta</taxon>
        <taxon>Mamiellophyceae</taxon>
        <taxon>Mamiellales</taxon>
        <taxon>Bathycoccaceae</taxon>
        <taxon>Bathycoccus</taxon>
    </lineage>
</organism>
<dbReference type="AlphaFoldDB" id="K8FI89"/>
<dbReference type="KEGG" id="bpg:Bathy09g01830"/>
<dbReference type="Proteomes" id="UP000198341">
    <property type="component" value="Chromosome 9"/>
</dbReference>
<feature type="region of interest" description="Disordered" evidence="2">
    <location>
        <begin position="73"/>
        <end position="118"/>
    </location>
</feature>
<reference evidence="4 5" key="1">
    <citation type="submission" date="2011-10" db="EMBL/GenBank/DDBJ databases">
        <authorList>
            <person name="Genoscope - CEA"/>
        </authorList>
    </citation>
    <scope>NUCLEOTIDE SEQUENCE [LARGE SCALE GENOMIC DNA]</scope>
    <source>
        <strain evidence="4 5">RCC 1105</strain>
    </source>
</reference>
<evidence type="ECO:0000313" key="5">
    <source>
        <dbReference type="Proteomes" id="UP000198341"/>
    </source>
</evidence>
<name>K8FI89_9CHLO</name>
<dbReference type="GeneID" id="19013690"/>
<keyword evidence="3" id="KW-0472">Membrane</keyword>
<evidence type="ECO:0000256" key="3">
    <source>
        <dbReference type="SAM" id="Phobius"/>
    </source>
</evidence>
<proteinExistence type="predicted"/>
<evidence type="ECO:0000256" key="1">
    <source>
        <dbReference type="SAM" id="Coils"/>
    </source>
</evidence>
<evidence type="ECO:0000256" key="2">
    <source>
        <dbReference type="SAM" id="MobiDB-lite"/>
    </source>
</evidence>
<keyword evidence="3" id="KW-1133">Transmembrane helix</keyword>
<dbReference type="RefSeq" id="XP_007510989.1">
    <property type="nucleotide sequence ID" value="XM_007510927.1"/>
</dbReference>
<keyword evidence="3" id="KW-0812">Transmembrane</keyword>
<keyword evidence="5" id="KW-1185">Reference proteome</keyword>
<evidence type="ECO:0000313" key="4">
    <source>
        <dbReference type="EMBL" id="CCO66549.1"/>
    </source>
</evidence>
<keyword evidence="1" id="KW-0175">Coiled coil</keyword>
<accession>K8FI89</accession>
<sequence>MGIRRPMSQSSLTSPSITFILVFCSGLYLGALLPNENWRPKPFISKDSPRYGGQMLRASFMTSSSESQAIIPGAATDWVESRSGNSDKRNRNGNRNSNGGGGGGGGEEDNESDSCDCSKKKSASELLSSFGESGLGQLASPSISKEDALAKIDALQRARTHLAKEKANLEGERNALNKVVKEAQRSADQCLKDLKKKKGGH</sequence>